<organism evidence="2 3">
    <name type="scientific">Flavobacterium soyae</name>
    <dbReference type="NCBI Taxonomy" id="2903098"/>
    <lineage>
        <taxon>Bacteria</taxon>
        <taxon>Pseudomonadati</taxon>
        <taxon>Bacteroidota</taxon>
        <taxon>Flavobacteriia</taxon>
        <taxon>Flavobacteriales</taxon>
        <taxon>Flavobacteriaceae</taxon>
        <taxon>Flavobacterium</taxon>
    </lineage>
</organism>
<name>A0ABZ2UKI8_9FLAO</name>
<dbReference type="InterPro" id="IPR031325">
    <property type="entry name" value="RHS_repeat"/>
</dbReference>
<dbReference type="RefSeq" id="WP_406845479.1">
    <property type="nucleotide sequence ID" value="NZ_CP150845.1"/>
</dbReference>
<dbReference type="Pfam" id="PF05593">
    <property type="entry name" value="RHS_repeat"/>
    <property type="match status" value="1"/>
</dbReference>
<protein>
    <submittedName>
        <fullName evidence="2">RHS repeat domain-containing protein</fullName>
    </submittedName>
</protein>
<dbReference type="EMBL" id="CP150845">
    <property type="protein sequence ID" value="WYZ21873.1"/>
    <property type="molecule type" value="Genomic_DNA"/>
</dbReference>
<gene>
    <name evidence="2" type="ORF">AABD74_10505</name>
</gene>
<accession>A0ABZ2UKI8</accession>
<evidence type="ECO:0000313" key="2">
    <source>
        <dbReference type="EMBL" id="WYZ21873.1"/>
    </source>
</evidence>
<evidence type="ECO:0000256" key="1">
    <source>
        <dbReference type="SAM" id="SignalP"/>
    </source>
</evidence>
<proteinExistence type="predicted"/>
<dbReference type="Proteomes" id="UP001623852">
    <property type="component" value="Chromosome"/>
</dbReference>
<evidence type="ECO:0000313" key="3">
    <source>
        <dbReference type="Proteomes" id="UP001623852"/>
    </source>
</evidence>
<reference evidence="2 3" key="1">
    <citation type="submission" date="2024-03" db="EMBL/GenBank/DDBJ databases">
        <title>Flavobacterium soyae.</title>
        <authorList>
            <person name="Zheng W."/>
        </authorList>
    </citation>
    <scope>NUCLEOTIDE SEQUENCE [LARGE SCALE GENOMIC DNA]</scope>
    <source>
        <strain evidence="2 3">55</strain>
    </source>
</reference>
<feature type="chain" id="PRO_5047117898" evidence="1">
    <location>
        <begin position="19"/>
        <end position="1135"/>
    </location>
</feature>
<keyword evidence="3" id="KW-1185">Reference proteome</keyword>
<feature type="signal peptide" evidence="1">
    <location>
        <begin position="1"/>
        <end position="18"/>
    </location>
</feature>
<sequence>MKKYFLLLPLLFFNLCIAQSPELSKIIAPSPNASALAQYADVPVSNYTGVPNISIPLINVKSGAIELPITASYHASGIKVAEEASWIGLGWALNAGGMITRQTRGLDDFASQGGYIRTQLPPATSQNLPDWTDPTKPLPNSANSDYYINNYYNNIENEFLDPEPDIFYYNFLQYSGKLIFEKQTGDVFKAISVDQNNLIFSYDTISKIWTVTDGNGWKYYFGSSSLNAIETTTNHSISGINPIEPTNDRISEYDPDIFDSAWYLTKVITPEGDNISFQYESPGKTISQISRSEQLRDYLRTVSESGGQYAYRYDFDNVKSKFYSASMQVINPVYLKRILFPNGYVEFLTEDRTDIRTFTTTDPKPKRLKTTKLFNIDGKLIKQFDFNYSYLGSTSLGSDVTIVDNEERKSRLKLESIQESTTNASNQIIKNPPYVFSYNPTSLPEKTSYSIDYWGYNNGQTNNSIVDYQFLNLNMQDPISLADRGSTISTKVLAPFYESTSGGNIYLSGANREVKNEPLQAAILKSIKYPTGGIVNFEYEPNDYFDENQALFEDSYITESSLVNGQTGNSTEKSFTLDKLTKVQLYFNIYNLMSQDITDQMTVALENANGNKLISLAPWLKPNTTPGSFFSYVTVFLPAGTYKLRTKNNTSYTVIMEATARYINKIPTNKKLGAGLRIKFITTYDQSKFLKQKSYTYSKNNISTGRLISPYQFFYTDRLLTLGYSGGYYSSLIFQQINDYLVRTSDSSIPFGSSAQGNVIGYNEVNISDTDLSNNTIGTSKYFYKNITEIPLELFIPGVPNIVNLNNGQLLKEEHYNKNNVKVKEITTEYLKENTTKNLKGVKLYTAPGSTSTDIRFYDVLSEWWHPKNTTETIYDLNGQNPVTTTSVFKYDNPLHKNLTETQVINSVGQTLKTINKYPSDLTSGIDETTAATISSMINSNVLNPVIKSDATVNDITVQSRINNYTIKTHTETNSSNNMYLPKNIKMLKKGTTADYEELIQYNMYDNNGNILQEQQTNGTPISYIWGYKNEYPIAKIENSAYSTIPANLISAAQTAADSGNEASLKNALNAIRNAPELANAMVSTYTYIPIIGISTITDPKGYTTTYTYDSFGRLEFVKDNEGNILSENQYNYKP</sequence>
<keyword evidence="1" id="KW-0732">Signal</keyword>